<proteinExistence type="predicted"/>
<evidence type="ECO:0000259" key="1">
    <source>
        <dbReference type="Pfam" id="PF12776"/>
    </source>
</evidence>
<evidence type="ECO:0000313" key="2">
    <source>
        <dbReference type="EMBL" id="KAI0526959.1"/>
    </source>
</evidence>
<protein>
    <recommendedName>
        <fullName evidence="1">Myb/SANT-like domain-containing protein</fullName>
    </recommendedName>
</protein>
<sequence>MKEKFGIEVTSEQCKNQIRHQRSVWIHIQELKRKPSVSWDETKKMIFMGQEEYASHIQAFPKDATYLNMTIANYAELEIVCSLRLATGEWAKSENFQTPLRTQQIYLIDDEPSQFTDVGADGSMPIEWYDMQVMEDSTGTTKKSLPSFGIGSDINRKSRTSAIDQNICGCICLMTDSMNEVANAIKSSITSPKKIRNMYIELMSELTNVPSFSEENVDTIYDNISKNPTLIPSFISKPKDSKARWMHKKLGN</sequence>
<keyword evidence="3" id="KW-1185">Reference proteome</keyword>
<organism evidence="2 3">
    <name type="scientific">Dendrobium nobile</name>
    <name type="common">Orchid</name>
    <dbReference type="NCBI Taxonomy" id="94219"/>
    <lineage>
        <taxon>Eukaryota</taxon>
        <taxon>Viridiplantae</taxon>
        <taxon>Streptophyta</taxon>
        <taxon>Embryophyta</taxon>
        <taxon>Tracheophyta</taxon>
        <taxon>Spermatophyta</taxon>
        <taxon>Magnoliopsida</taxon>
        <taxon>Liliopsida</taxon>
        <taxon>Asparagales</taxon>
        <taxon>Orchidaceae</taxon>
        <taxon>Epidendroideae</taxon>
        <taxon>Malaxideae</taxon>
        <taxon>Dendrobiinae</taxon>
        <taxon>Dendrobium</taxon>
    </lineage>
</organism>
<gene>
    <name evidence="2" type="ORF">KFK09_002555</name>
</gene>
<dbReference type="Pfam" id="PF12776">
    <property type="entry name" value="Myb_DNA-bind_3"/>
    <property type="match status" value="1"/>
</dbReference>
<dbReference type="EMBL" id="JAGYWB010000003">
    <property type="protein sequence ID" value="KAI0526959.1"/>
    <property type="molecule type" value="Genomic_DNA"/>
</dbReference>
<dbReference type="PANTHER" id="PTHR47127">
    <property type="entry name" value="10A19I.15"/>
    <property type="match status" value="1"/>
</dbReference>
<name>A0A8T3C461_DENNO</name>
<dbReference type="InterPro" id="IPR024752">
    <property type="entry name" value="Myb/SANT-like_dom"/>
</dbReference>
<dbReference type="OrthoDB" id="686674at2759"/>
<feature type="domain" description="Myb/SANT-like" evidence="1">
    <location>
        <begin position="3"/>
        <end position="48"/>
    </location>
</feature>
<reference evidence="2" key="1">
    <citation type="journal article" date="2022" name="Front. Genet.">
        <title>Chromosome-Scale Assembly of the Dendrobium nobile Genome Provides Insights Into the Molecular Mechanism of the Biosynthesis of the Medicinal Active Ingredient of Dendrobium.</title>
        <authorList>
            <person name="Xu Q."/>
            <person name="Niu S.-C."/>
            <person name="Li K.-L."/>
            <person name="Zheng P.-J."/>
            <person name="Zhang X.-J."/>
            <person name="Jia Y."/>
            <person name="Liu Y."/>
            <person name="Niu Y.-X."/>
            <person name="Yu L.-H."/>
            <person name="Chen D.-F."/>
            <person name="Zhang G.-Q."/>
        </authorList>
    </citation>
    <scope>NUCLEOTIDE SEQUENCE</scope>
    <source>
        <tissue evidence="2">Leaf</tissue>
    </source>
</reference>
<accession>A0A8T3C461</accession>
<dbReference type="Proteomes" id="UP000829196">
    <property type="component" value="Unassembled WGS sequence"/>
</dbReference>
<dbReference type="AlphaFoldDB" id="A0A8T3C461"/>
<comment type="caution">
    <text evidence="2">The sequence shown here is derived from an EMBL/GenBank/DDBJ whole genome shotgun (WGS) entry which is preliminary data.</text>
</comment>
<evidence type="ECO:0000313" key="3">
    <source>
        <dbReference type="Proteomes" id="UP000829196"/>
    </source>
</evidence>